<evidence type="ECO:0000313" key="3">
    <source>
        <dbReference type="Proteomes" id="UP000192582"/>
    </source>
</evidence>
<sequence length="39" mass="4429">MTEYQPHNVEIGTFHFPDAAQGKRPLHATDAHRAVKDEI</sequence>
<reference evidence="2 3" key="1">
    <citation type="submission" date="2017-04" db="EMBL/GenBank/DDBJ databases">
        <authorList>
            <person name="Afonso C.L."/>
            <person name="Miller P.J."/>
            <person name="Scott M.A."/>
            <person name="Spackman E."/>
            <person name="Goraichik I."/>
            <person name="Dimitrov K.M."/>
            <person name="Suarez D.L."/>
            <person name="Swayne D.E."/>
        </authorList>
    </citation>
    <scope>NUCLEOTIDE SEQUENCE [LARGE SCALE GENOMIC DNA]</scope>
    <source>
        <strain evidence="2 3">KR-140</strain>
    </source>
</reference>
<feature type="compositionally biased region" description="Basic and acidic residues" evidence="1">
    <location>
        <begin position="27"/>
        <end position="39"/>
    </location>
</feature>
<evidence type="ECO:0000256" key="1">
    <source>
        <dbReference type="SAM" id="MobiDB-lite"/>
    </source>
</evidence>
<feature type="region of interest" description="Disordered" evidence="1">
    <location>
        <begin position="20"/>
        <end position="39"/>
    </location>
</feature>
<keyword evidence="3" id="KW-1185">Reference proteome</keyword>
<proteinExistence type="predicted"/>
<dbReference type="EMBL" id="FWWU01000008">
    <property type="protein sequence ID" value="SMB86382.1"/>
    <property type="molecule type" value="Genomic_DNA"/>
</dbReference>
<name>A0A1W1UZ28_9DEIO</name>
<dbReference type="STRING" id="695939.SAMN00790413_03791"/>
<organism evidence="2 3">
    <name type="scientific">Deinococcus hopiensis KR-140</name>
    <dbReference type="NCBI Taxonomy" id="695939"/>
    <lineage>
        <taxon>Bacteria</taxon>
        <taxon>Thermotogati</taxon>
        <taxon>Deinococcota</taxon>
        <taxon>Deinococci</taxon>
        <taxon>Deinococcales</taxon>
        <taxon>Deinococcaceae</taxon>
        <taxon>Deinococcus</taxon>
    </lineage>
</organism>
<dbReference type="AlphaFoldDB" id="A0A1W1UZ28"/>
<dbReference type="Proteomes" id="UP000192582">
    <property type="component" value="Unassembled WGS sequence"/>
</dbReference>
<gene>
    <name evidence="2" type="ORF">SAMN00790413_03791</name>
</gene>
<accession>A0A1W1UZ28</accession>
<evidence type="ECO:0000313" key="2">
    <source>
        <dbReference type="EMBL" id="SMB86382.1"/>
    </source>
</evidence>
<protein>
    <submittedName>
        <fullName evidence="2">Uncharacterized protein</fullName>
    </submittedName>
</protein>